<name>A0ABT8WH53_9FLAO</name>
<feature type="signal peptide" evidence="1">
    <location>
        <begin position="1"/>
        <end position="20"/>
    </location>
</feature>
<evidence type="ECO:0000256" key="1">
    <source>
        <dbReference type="SAM" id="SignalP"/>
    </source>
</evidence>
<evidence type="ECO:0000313" key="2">
    <source>
        <dbReference type="EMBL" id="MDO5972497.1"/>
    </source>
</evidence>
<accession>A0ABT8WH53</accession>
<keyword evidence="3" id="KW-1185">Reference proteome</keyword>
<feature type="chain" id="PRO_5046666148" description="DUF4468 domain-containing protein" evidence="1">
    <location>
        <begin position="21"/>
        <end position="147"/>
    </location>
</feature>
<evidence type="ECO:0008006" key="4">
    <source>
        <dbReference type="Google" id="ProtNLM"/>
    </source>
</evidence>
<dbReference type="RefSeq" id="WP_303280238.1">
    <property type="nucleotide sequence ID" value="NZ_JAUOEK010000184.1"/>
</dbReference>
<dbReference type="Proteomes" id="UP001176883">
    <property type="component" value="Unassembled WGS sequence"/>
</dbReference>
<protein>
    <recommendedName>
        <fullName evidence="4">DUF4468 domain-containing protein</fullName>
    </recommendedName>
</protein>
<gene>
    <name evidence="2" type="ORF">Q4Q35_22070</name>
</gene>
<evidence type="ECO:0000313" key="3">
    <source>
        <dbReference type="Proteomes" id="UP001176883"/>
    </source>
</evidence>
<keyword evidence="1" id="KW-0732">Signal</keyword>
<reference evidence="2" key="1">
    <citation type="submission" date="2023-07" db="EMBL/GenBank/DDBJ databases">
        <title>Two novel species in the genus Flavivirga.</title>
        <authorList>
            <person name="Kwon K."/>
        </authorList>
    </citation>
    <scope>NUCLEOTIDE SEQUENCE</scope>
    <source>
        <strain evidence="2">KCTC 52353</strain>
    </source>
</reference>
<sequence>MKKSILIIGTVVLSILNAHATTLTSALNPITISVDITNEHLLKVYDWKVETNIGVYSGIALSVEDAKRMILLTSSGEIIRASIIEGYFVLKTEAKNNSKRNYFWEVETVTGYAKGYSSTEAYAYKMMQLVASGDAIVSKKIISQPQQ</sequence>
<comment type="caution">
    <text evidence="2">The sequence shown here is derived from an EMBL/GenBank/DDBJ whole genome shotgun (WGS) entry which is preliminary data.</text>
</comment>
<proteinExistence type="predicted"/>
<dbReference type="EMBL" id="JAUOEK010000184">
    <property type="protein sequence ID" value="MDO5972497.1"/>
    <property type="molecule type" value="Genomic_DNA"/>
</dbReference>
<organism evidence="2 3">
    <name type="scientific">Flavivirga aquimarina</name>
    <dbReference type="NCBI Taxonomy" id="2027862"/>
    <lineage>
        <taxon>Bacteria</taxon>
        <taxon>Pseudomonadati</taxon>
        <taxon>Bacteroidota</taxon>
        <taxon>Flavobacteriia</taxon>
        <taxon>Flavobacteriales</taxon>
        <taxon>Flavobacteriaceae</taxon>
        <taxon>Flavivirga</taxon>
    </lineage>
</organism>